<organism evidence="3 4">
    <name type="scientific">Agrobacterium rosae</name>
    <dbReference type="NCBI Taxonomy" id="1972867"/>
    <lineage>
        <taxon>Bacteria</taxon>
        <taxon>Pseudomonadati</taxon>
        <taxon>Pseudomonadota</taxon>
        <taxon>Alphaproteobacteria</taxon>
        <taxon>Hyphomicrobiales</taxon>
        <taxon>Rhizobiaceae</taxon>
        <taxon>Rhizobium/Agrobacterium group</taxon>
        <taxon>Agrobacterium</taxon>
    </lineage>
</organism>
<accession>A0A1R3U2A7</accession>
<dbReference type="EC" id="3.7.1.5" evidence="3"/>
<proteinExistence type="predicted"/>
<dbReference type="EMBL" id="FMUE01000020">
    <property type="protein sequence ID" value="SCX35287.1"/>
    <property type="molecule type" value="Genomic_DNA"/>
</dbReference>
<evidence type="ECO:0000313" key="4">
    <source>
        <dbReference type="Proteomes" id="UP000187891"/>
    </source>
</evidence>
<name>A0A1R3U2A7_9HYPH</name>
<keyword evidence="3" id="KW-0670">Pyruvate</keyword>
<dbReference type="GO" id="GO:0046872">
    <property type="term" value="F:metal ion binding"/>
    <property type="evidence" value="ECO:0007669"/>
    <property type="project" value="UniProtKB-KW"/>
</dbReference>
<keyword evidence="1" id="KW-0479">Metal-binding</keyword>
<dbReference type="PANTHER" id="PTHR11820:SF90">
    <property type="entry name" value="FLUTATHIONE S-TRANSFERASE"/>
    <property type="match status" value="1"/>
</dbReference>
<dbReference type="InterPro" id="IPR036663">
    <property type="entry name" value="Fumarylacetoacetase_C_sf"/>
</dbReference>
<dbReference type="Pfam" id="PF01557">
    <property type="entry name" value="FAA_hydrolase"/>
    <property type="match status" value="1"/>
</dbReference>
<dbReference type="Gene3D" id="3.90.850.10">
    <property type="entry name" value="Fumarylacetoacetase-like, C-terminal domain"/>
    <property type="match status" value="1"/>
</dbReference>
<evidence type="ECO:0000256" key="1">
    <source>
        <dbReference type="ARBA" id="ARBA00022723"/>
    </source>
</evidence>
<dbReference type="InterPro" id="IPR011234">
    <property type="entry name" value="Fumarylacetoacetase-like_C"/>
</dbReference>
<reference evidence="4" key="1">
    <citation type="submission" date="2016-10" db="EMBL/GenBank/DDBJ databases">
        <authorList>
            <person name="Wibberg D."/>
        </authorList>
    </citation>
    <scope>NUCLEOTIDE SEQUENCE [LARGE SCALE GENOMIC DNA]</scope>
</reference>
<feature type="domain" description="Fumarylacetoacetase-like C-terminal" evidence="2">
    <location>
        <begin position="28"/>
        <end position="227"/>
    </location>
</feature>
<evidence type="ECO:0000313" key="3">
    <source>
        <dbReference type="EMBL" id="SCX35287.1"/>
    </source>
</evidence>
<dbReference type="PANTHER" id="PTHR11820">
    <property type="entry name" value="ACYLPYRUVASE"/>
    <property type="match status" value="1"/>
</dbReference>
<dbReference type="GO" id="GO:0018773">
    <property type="term" value="F:acetylpyruvate hydrolase activity"/>
    <property type="evidence" value="ECO:0007669"/>
    <property type="project" value="TreeGrafter"/>
</dbReference>
<dbReference type="AlphaFoldDB" id="A0A1R3U2A7"/>
<sequence>MSNFEFDPPAPASLAINDSQSRFPVRRIFCVGRNYAAHAREMGKDPDREPPFFFTKPADAVVDNGSKIPYPSETQDFHYEIELIVAIGKDCVDIAQEDALDVVWGYGVGIDLTRRDLQLAARDKGRPWDWGKAFDLSAPIAPLRRASAIGHPANGRIWLAVNGKVRQDADIAELIWDVPEIVSILSRSMSLKRGDIIMTGTPAGVGAIVPGDRVTGGIDGLGEIAIEIVERASPAKPAGKAA</sequence>
<protein>
    <submittedName>
        <fullName evidence="3">Fumarylpyruvate hydrolase</fullName>
        <ecNumber evidence="3">3.7.1.5</ecNumber>
    </submittedName>
</protein>
<keyword evidence="3" id="KW-0378">Hydrolase</keyword>
<dbReference type="GO" id="GO:0047621">
    <property type="term" value="F:acylpyruvate hydrolase activity"/>
    <property type="evidence" value="ECO:0007669"/>
    <property type="project" value="UniProtKB-EC"/>
</dbReference>
<evidence type="ECO:0000259" key="2">
    <source>
        <dbReference type="Pfam" id="PF01557"/>
    </source>
</evidence>
<dbReference type="STRING" id="1907666.DSM25559_4884"/>
<dbReference type="SUPFAM" id="SSF56529">
    <property type="entry name" value="FAH"/>
    <property type="match status" value="1"/>
</dbReference>
<dbReference type="RefSeq" id="WP_077105666.1">
    <property type="nucleotide sequence ID" value="NZ_FMUE01000020.1"/>
</dbReference>
<gene>
    <name evidence="3" type="primary">nagK_3</name>
    <name evidence="3" type="ORF">DSM25559_4884</name>
</gene>
<dbReference type="Proteomes" id="UP000187891">
    <property type="component" value="Unassembled WGS sequence"/>
</dbReference>